<dbReference type="Proteomes" id="UP000011591">
    <property type="component" value="Unassembled WGS sequence"/>
</dbReference>
<sequence length="114" mass="12995">MVMEAASENGLNAVIISQSCILQELFEAIEEEMLKFTTHENIHVFSIDESLPFPIWIMETDREDYAVLAVNGVGGIEATLINENDDGIKWAKSVINEYMERSSIIEERESYQSY</sequence>
<evidence type="ECO:0000259" key="1">
    <source>
        <dbReference type="Pfam" id="PF08350"/>
    </source>
</evidence>
<evidence type="ECO:0000313" key="3">
    <source>
        <dbReference type="Proteomes" id="UP000011591"/>
    </source>
</evidence>
<dbReference type="AlphaFoldDB" id="M0ANW4"/>
<reference evidence="2 3" key="1">
    <citation type="journal article" date="2014" name="PLoS Genet.">
        <title>Phylogenetically driven sequencing of extremely halophilic archaea reveals strategies for static and dynamic osmo-response.</title>
        <authorList>
            <person name="Becker E.A."/>
            <person name="Seitzer P.M."/>
            <person name="Tritt A."/>
            <person name="Larsen D."/>
            <person name="Krusor M."/>
            <person name="Yao A.I."/>
            <person name="Wu D."/>
            <person name="Madern D."/>
            <person name="Eisen J.A."/>
            <person name="Darling A.E."/>
            <person name="Facciotti M.T."/>
        </authorList>
    </citation>
    <scope>NUCLEOTIDE SEQUENCE [LARGE SCALE GENOMIC DNA]</scope>
    <source>
        <strain evidence="2 3">DSM 13077</strain>
    </source>
</reference>
<evidence type="ECO:0000313" key="2">
    <source>
        <dbReference type="EMBL" id="ELY99632.1"/>
    </source>
</evidence>
<organism evidence="2 3">
    <name type="scientific">Natrialba aegyptia DSM 13077</name>
    <dbReference type="NCBI Taxonomy" id="1227491"/>
    <lineage>
        <taxon>Archaea</taxon>
        <taxon>Methanobacteriati</taxon>
        <taxon>Methanobacteriota</taxon>
        <taxon>Stenosarchaea group</taxon>
        <taxon>Halobacteria</taxon>
        <taxon>Halobacteriales</taxon>
        <taxon>Natrialbaceae</taxon>
        <taxon>Natrialba</taxon>
    </lineage>
</organism>
<name>M0ANW4_9EURY</name>
<gene>
    <name evidence="2" type="ORF">C480_20229</name>
</gene>
<keyword evidence="3" id="KW-1185">Reference proteome</keyword>
<proteinExistence type="predicted"/>
<accession>M0ANW4</accession>
<feature type="domain" description="Methanogenesis regulatory protein FilR1 middle" evidence="1">
    <location>
        <begin position="6"/>
        <end position="101"/>
    </location>
</feature>
<comment type="caution">
    <text evidence="2">The sequence shown here is derived from an EMBL/GenBank/DDBJ whole genome shotgun (WGS) entry which is preliminary data.</text>
</comment>
<dbReference type="InterPro" id="IPR013561">
    <property type="entry name" value="FilR1_middle_dom"/>
</dbReference>
<dbReference type="EMBL" id="AOIP01000056">
    <property type="protein sequence ID" value="ELY99632.1"/>
    <property type="molecule type" value="Genomic_DNA"/>
</dbReference>
<dbReference type="Pfam" id="PF08350">
    <property type="entry name" value="FilR1_middle"/>
    <property type="match status" value="1"/>
</dbReference>
<protein>
    <recommendedName>
        <fullName evidence="1">Methanogenesis regulatory protein FilR1 middle domain-containing protein</fullName>
    </recommendedName>
</protein>